<dbReference type="eggNOG" id="COG2304">
    <property type="taxonomic scope" value="Bacteria"/>
</dbReference>
<keyword evidence="4" id="KW-1185">Reference proteome</keyword>
<dbReference type="OrthoDB" id="6206554at2"/>
<dbReference type="InterPro" id="IPR002035">
    <property type="entry name" value="VWF_A"/>
</dbReference>
<dbReference type="Pfam" id="PF07584">
    <property type="entry name" value="BatA"/>
    <property type="match status" value="1"/>
</dbReference>
<protein>
    <submittedName>
        <fullName evidence="3">Mg-chelatase subunit ChlD</fullName>
    </submittedName>
</protein>
<keyword evidence="1" id="KW-0472">Membrane</keyword>
<proteinExistence type="predicted"/>
<name>L0A5M1_DEIPD</name>
<evidence type="ECO:0000313" key="3">
    <source>
        <dbReference type="EMBL" id="AFZ69178.1"/>
    </source>
</evidence>
<dbReference type="PANTHER" id="PTHR37947">
    <property type="entry name" value="BLL2462 PROTEIN"/>
    <property type="match status" value="1"/>
</dbReference>
<dbReference type="PROSITE" id="PS50234">
    <property type="entry name" value="VWFA"/>
    <property type="match status" value="1"/>
</dbReference>
<keyword evidence="1" id="KW-1133">Transmembrane helix</keyword>
<organism evidence="3 4">
    <name type="scientific">Deinococcus peraridilitoris (strain DSM 19664 / LMG 22246 / CIP 109416 / KR-200)</name>
    <dbReference type="NCBI Taxonomy" id="937777"/>
    <lineage>
        <taxon>Bacteria</taxon>
        <taxon>Thermotogati</taxon>
        <taxon>Deinococcota</taxon>
        <taxon>Deinococci</taxon>
        <taxon>Deinococcales</taxon>
        <taxon>Deinococcaceae</taxon>
        <taxon>Deinococcus</taxon>
    </lineage>
</organism>
<dbReference type="RefSeq" id="WP_015237474.1">
    <property type="nucleotide sequence ID" value="NC_019793.1"/>
</dbReference>
<feature type="transmembrane region" description="Helical" evidence="1">
    <location>
        <begin position="6"/>
        <end position="23"/>
    </location>
</feature>
<dbReference type="SUPFAM" id="SSF53300">
    <property type="entry name" value="vWA-like"/>
    <property type="match status" value="1"/>
</dbReference>
<evidence type="ECO:0000313" key="4">
    <source>
        <dbReference type="Proteomes" id="UP000010467"/>
    </source>
</evidence>
<dbReference type="Pfam" id="PF13519">
    <property type="entry name" value="VWA_2"/>
    <property type="match status" value="1"/>
</dbReference>
<evidence type="ECO:0000256" key="1">
    <source>
        <dbReference type="SAM" id="Phobius"/>
    </source>
</evidence>
<feature type="transmembrane region" description="Helical" evidence="1">
    <location>
        <begin position="58"/>
        <end position="77"/>
    </location>
</feature>
<dbReference type="HOGENOM" id="CLU_024570_2_1_0"/>
<dbReference type="InterPro" id="IPR024163">
    <property type="entry name" value="Aerotolerance_reg_N"/>
</dbReference>
<dbReference type="AlphaFoldDB" id="L0A5M1"/>
<reference evidence="4" key="1">
    <citation type="submission" date="2012-03" db="EMBL/GenBank/DDBJ databases">
        <title>Complete sequence of chromosome of Deinococcus peraridilitoris DSM 19664.</title>
        <authorList>
            <person name="Lucas S."/>
            <person name="Copeland A."/>
            <person name="Lapidus A."/>
            <person name="Glavina del Rio T."/>
            <person name="Dalin E."/>
            <person name="Tice H."/>
            <person name="Bruce D."/>
            <person name="Goodwin L."/>
            <person name="Pitluck S."/>
            <person name="Peters L."/>
            <person name="Mikhailova N."/>
            <person name="Lu M."/>
            <person name="Kyrpides N."/>
            <person name="Mavromatis K."/>
            <person name="Ivanova N."/>
            <person name="Brettin T."/>
            <person name="Detter J.C."/>
            <person name="Han C."/>
            <person name="Larimer F."/>
            <person name="Land M."/>
            <person name="Hauser L."/>
            <person name="Markowitz V."/>
            <person name="Cheng J.-F."/>
            <person name="Hugenholtz P."/>
            <person name="Woyke T."/>
            <person name="Wu D."/>
            <person name="Pukall R."/>
            <person name="Steenblock K."/>
            <person name="Brambilla E."/>
            <person name="Klenk H.-P."/>
            <person name="Eisen J.A."/>
        </authorList>
    </citation>
    <scope>NUCLEOTIDE SEQUENCE [LARGE SCALE GENOMIC DNA]</scope>
    <source>
        <strain evidence="4">DSM 19664 / LMG 22246 / CIP 109416 / KR-200</strain>
    </source>
</reference>
<sequence>MSFLWPWALLALLLLPVLVTLYLRGLSRGAKTVALHPDFHLLAQAGGHKRPVRRHLPALLYLGALATALLAVARPVAPLPMPDNRTTIMLSMDVSLSMDANDIEPTRFAAAQEAARNFVRSLPRGTRVGLASFAGYSVLNAPPSSDHERVLQAIDRLELGRGTAIGAGLLEALRALPNRTEGAPADRPPAAIVLLSDGRNNREPDPLETAMLARDLEVSVYTVGLGTQEGTLSFGRGEYGRFQAGFDAETLQAIARMTGGRYYEARSAGELSGIYRSLGQSLGWTVEPREVSGVVTALAALLLIASLLASERFNRRIL</sequence>
<dbReference type="PANTHER" id="PTHR37947:SF1">
    <property type="entry name" value="BLL2462 PROTEIN"/>
    <property type="match status" value="1"/>
</dbReference>
<keyword evidence="1" id="KW-0812">Transmembrane</keyword>
<feature type="transmembrane region" description="Helical" evidence="1">
    <location>
        <begin position="291"/>
        <end position="309"/>
    </location>
</feature>
<dbReference type="InterPro" id="IPR036465">
    <property type="entry name" value="vWFA_dom_sf"/>
</dbReference>
<accession>L0A5M1</accession>
<dbReference type="STRING" id="937777.Deipe_3753"/>
<dbReference type="Proteomes" id="UP000010467">
    <property type="component" value="Chromosome"/>
</dbReference>
<evidence type="ECO:0000259" key="2">
    <source>
        <dbReference type="PROSITE" id="PS50234"/>
    </source>
</evidence>
<dbReference type="PATRIC" id="fig|937777.3.peg.3762"/>
<dbReference type="EMBL" id="CP003382">
    <property type="protein sequence ID" value="AFZ69178.1"/>
    <property type="molecule type" value="Genomic_DNA"/>
</dbReference>
<gene>
    <name evidence="3" type="ordered locus">Deipe_3753</name>
</gene>
<dbReference type="KEGG" id="dpd:Deipe_3753"/>
<dbReference type="Gene3D" id="3.40.50.410">
    <property type="entry name" value="von Willebrand factor, type A domain"/>
    <property type="match status" value="1"/>
</dbReference>
<feature type="domain" description="VWFA" evidence="2">
    <location>
        <begin position="87"/>
        <end position="278"/>
    </location>
</feature>
<dbReference type="SMART" id="SM00327">
    <property type="entry name" value="VWA"/>
    <property type="match status" value="1"/>
</dbReference>